<keyword evidence="7" id="KW-0808">Transferase</keyword>
<evidence type="ECO:0000256" key="2">
    <source>
        <dbReference type="ARBA" id="ARBA00008536"/>
    </source>
</evidence>
<feature type="binding site" evidence="19">
    <location>
        <position position="397"/>
    </location>
    <ligand>
        <name>ATP</name>
        <dbReference type="ChEBI" id="CHEBI:30616"/>
    </ligand>
</feature>
<dbReference type="Pfam" id="PF00139">
    <property type="entry name" value="Lectin_legB"/>
    <property type="match status" value="1"/>
</dbReference>
<dbReference type="InterPro" id="IPR050528">
    <property type="entry name" value="L-type_Lectin-RKs"/>
</dbReference>
<evidence type="ECO:0000256" key="3">
    <source>
        <dbReference type="ARBA" id="ARBA00010217"/>
    </source>
</evidence>
<keyword evidence="15 20" id="KW-0472">Membrane</keyword>
<evidence type="ECO:0000256" key="5">
    <source>
        <dbReference type="ARBA" id="ARBA00022475"/>
    </source>
</evidence>
<dbReference type="SUPFAM" id="SSF56112">
    <property type="entry name" value="Protein kinase-like (PK-like)"/>
    <property type="match status" value="1"/>
</dbReference>
<gene>
    <name evidence="23" type="ORF">Scep_005737</name>
</gene>
<evidence type="ECO:0000256" key="17">
    <source>
        <dbReference type="ARBA" id="ARBA00047899"/>
    </source>
</evidence>
<feature type="transmembrane region" description="Helical" evidence="20">
    <location>
        <begin position="312"/>
        <end position="333"/>
    </location>
</feature>
<evidence type="ECO:0000256" key="13">
    <source>
        <dbReference type="ARBA" id="ARBA00022840"/>
    </source>
</evidence>
<organism evidence="23 24">
    <name type="scientific">Stephania cephalantha</name>
    <dbReference type="NCBI Taxonomy" id="152367"/>
    <lineage>
        <taxon>Eukaryota</taxon>
        <taxon>Viridiplantae</taxon>
        <taxon>Streptophyta</taxon>
        <taxon>Embryophyta</taxon>
        <taxon>Tracheophyta</taxon>
        <taxon>Spermatophyta</taxon>
        <taxon>Magnoliopsida</taxon>
        <taxon>Ranunculales</taxon>
        <taxon>Menispermaceae</taxon>
        <taxon>Menispermoideae</taxon>
        <taxon>Cissampelideae</taxon>
        <taxon>Stephania</taxon>
    </lineage>
</organism>
<protein>
    <recommendedName>
        <fullName evidence="4">non-specific serine/threonine protein kinase</fullName>
        <ecNumber evidence="4">2.7.11.1</ecNumber>
    </recommendedName>
</protein>
<accession>A0AAP0KUV0</accession>
<sequence>MENTIFVLCFILILFTSRVNSQTHHDNFIFNGFSNARNNLTLDGASLITDNGLLQLTNKTGYIVGHAFYSSPFNMLIKMMNNSSNSSTKKCSSFSVSFVFAIVPADLKKGGGHGFAFTISPMNKLPGAFSSHYLGLFNSSNDGDARNHVFAVEFDTVNGLGAFGDISSNHVGIDINGLTSKISADASYYIGEYGTRKEHVELESGSPIRVWIEYDGVDEIVNVTVAPLHMPRPTRPLLSFNYDFSALFKDQMFVGFSASTAKLSSSHYIIGWSFRLNGAAQEFTVSSLPITPPPSLVIPPSSSNTTTKIVKIVVPVVSLMLFITLVVALLCMYRWRRRRLSETLEDWELDCPHRFRYKELYLATKGFKQSEVIGIGGFGEVYKGVIPTTGEQVAVKKINQNSLLGIRQFVAEIESLGRLRHKHLVHLLGWCKRKKSLLLVYDFVPNGSLDIALVLGRNKSRVVLSWEQRFKILKDIASALLYLHEDWDQVVIHRDVKASNVLLDADMNGRLGDFGLARLYDHGDDNPRTTQVVGTLGYLAPELARTGKATTGSDVFAYGTLLLVVACGRGPLNPNVDNSTLMDWVSDCYQAGQILEAMDKNLNLSYDVEEAELVLKLGLLCMHNKPELRPSIRQVSRYLNGDDLLLCNNNMGHGCSLSLCP</sequence>
<dbReference type="Pfam" id="PF00069">
    <property type="entry name" value="Pkinase"/>
    <property type="match status" value="1"/>
</dbReference>
<evidence type="ECO:0000313" key="24">
    <source>
        <dbReference type="Proteomes" id="UP001419268"/>
    </source>
</evidence>
<dbReference type="GO" id="GO:0004674">
    <property type="term" value="F:protein serine/threonine kinase activity"/>
    <property type="evidence" value="ECO:0007669"/>
    <property type="project" value="UniProtKB-KW"/>
</dbReference>
<keyword evidence="12" id="KW-0418">Kinase</keyword>
<comment type="caution">
    <text evidence="23">The sequence shown here is derived from an EMBL/GenBank/DDBJ whole genome shotgun (WGS) entry which is preliminary data.</text>
</comment>
<evidence type="ECO:0000256" key="19">
    <source>
        <dbReference type="PROSITE-ProRule" id="PRU10141"/>
    </source>
</evidence>
<evidence type="ECO:0000256" key="14">
    <source>
        <dbReference type="ARBA" id="ARBA00022989"/>
    </source>
</evidence>
<dbReference type="GO" id="GO:0005886">
    <property type="term" value="C:plasma membrane"/>
    <property type="evidence" value="ECO:0007669"/>
    <property type="project" value="UniProtKB-SubCell"/>
</dbReference>
<feature type="signal peptide" evidence="21">
    <location>
        <begin position="1"/>
        <end position="21"/>
    </location>
</feature>
<dbReference type="Proteomes" id="UP001419268">
    <property type="component" value="Unassembled WGS sequence"/>
</dbReference>
<dbReference type="FunFam" id="2.60.120.200:FF:000096">
    <property type="entry name" value="L-type lectin-domain containing receptor kinase V.9"/>
    <property type="match status" value="1"/>
</dbReference>
<dbReference type="PROSITE" id="PS00107">
    <property type="entry name" value="PROTEIN_KINASE_ATP"/>
    <property type="match status" value="1"/>
</dbReference>
<comment type="similarity">
    <text evidence="2">In the N-terminal section; belongs to the leguminous lectin family.</text>
</comment>
<dbReference type="InterPro" id="IPR013320">
    <property type="entry name" value="ConA-like_dom_sf"/>
</dbReference>
<comment type="catalytic activity">
    <reaction evidence="18">
        <text>L-seryl-[protein] + ATP = O-phospho-L-seryl-[protein] + ADP + H(+)</text>
        <dbReference type="Rhea" id="RHEA:17989"/>
        <dbReference type="Rhea" id="RHEA-COMP:9863"/>
        <dbReference type="Rhea" id="RHEA-COMP:11604"/>
        <dbReference type="ChEBI" id="CHEBI:15378"/>
        <dbReference type="ChEBI" id="CHEBI:29999"/>
        <dbReference type="ChEBI" id="CHEBI:30616"/>
        <dbReference type="ChEBI" id="CHEBI:83421"/>
        <dbReference type="ChEBI" id="CHEBI:456216"/>
        <dbReference type="EC" id="2.7.11.1"/>
    </reaction>
</comment>
<proteinExistence type="inferred from homology"/>
<keyword evidence="16" id="KW-0675">Receptor</keyword>
<keyword evidence="13 19" id="KW-0067">ATP-binding</keyword>
<feature type="domain" description="Protein kinase" evidence="22">
    <location>
        <begin position="367"/>
        <end position="645"/>
    </location>
</feature>
<dbReference type="InterPro" id="IPR000719">
    <property type="entry name" value="Prot_kinase_dom"/>
</dbReference>
<evidence type="ECO:0000259" key="22">
    <source>
        <dbReference type="PROSITE" id="PS50011"/>
    </source>
</evidence>
<dbReference type="PROSITE" id="PS00108">
    <property type="entry name" value="PROTEIN_KINASE_ST"/>
    <property type="match status" value="1"/>
</dbReference>
<dbReference type="InterPro" id="IPR008271">
    <property type="entry name" value="Ser/Thr_kinase_AS"/>
</dbReference>
<comment type="catalytic activity">
    <reaction evidence="17">
        <text>L-threonyl-[protein] + ATP = O-phospho-L-threonyl-[protein] + ADP + H(+)</text>
        <dbReference type="Rhea" id="RHEA:46608"/>
        <dbReference type="Rhea" id="RHEA-COMP:11060"/>
        <dbReference type="Rhea" id="RHEA-COMP:11605"/>
        <dbReference type="ChEBI" id="CHEBI:15378"/>
        <dbReference type="ChEBI" id="CHEBI:30013"/>
        <dbReference type="ChEBI" id="CHEBI:30616"/>
        <dbReference type="ChEBI" id="CHEBI:61977"/>
        <dbReference type="ChEBI" id="CHEBI:456216"/>
        <dbReference type="EC" id="2.7.11.1"/>
    </reaction>
</comment>
<evidence type="ECO:0000256" key="18">
    <source>
        <dbReference type="ARBA" id="ARBA00048679"/>
    </source>
</evidence>
<reference evidence="23 24" key="1">
    <citation type="submission" date="2024-01" db="EMBL/GenBank/DDBJ databases">
        <title>Genome assemblies of Stephania.</title>
        <authorList>
            <person name="Yang L."/>
        </authorList>
    </citation>
    <scope>NUCLEOTIDE SEQUENCE [LARGE SCALE GENOMIC DNA]</scope>
    <source>
        <strain evidence="23">JXDWG</strain>
        <tissue evidence="23">Leaf</tissue>
    </source>
</reference>
<dbReference type="Gene3D" id="1.10.510.10">
    <property type="entry name" value="Transferase(Phosphotransferase) domain 1"/>
    <property type="match status" value="1"/>
</dbReference>
<keyword evidence="5" id="KW-1003">Cell membrane</keyword>
<keyword evidence="9 21" id="KW-0732">Signal</keyword>
<keyword evidence="10" id="KW-0430">Lectin</keyword>
<comment type="subcellular location">
    <subcellularLocation>
        <location evidence="1">Cell membrane</location>
        <topology evidence="1">Single-pass type I membrane protein</topology>
    </subcellularLocation>
</comment>
<name>A0AAP0KUV0_9MAGN</name>
<comment type="similarity">
    <text evidence="3">In the C-terminal section; belongs to the protein kinase superfamily. Ser/Thr protein kinase family.</text>
</comment>
<dbReference type="CDD" id="cd14066">
    <property type="entry name" value="STKc_IRAK"/>
    <property type="match status" value="1"/>
</dbReference>
<dbReference type="EC" id="2.7.11.1" evidence="4"/>
<dbReference type="SMART" id="SM00220">
    <property type="entry name" value="S_TKc"/>
    <property type="match status" value="1"/>
</dbReference>
<dbReference type="Gene3D" id="3.30.200.20">
    <property type="entry name" value="Phosphorylase Kinase, domain 1"/>
    <property type="match status" value="1"/>
</dbReference>
<dbReference type="AlphaFoldDB" id="A0AAP0KUV0"/>
<evidence type="ECO:0000256" key="20">
    <source>
        <dbReference type="SAM" id="Phobius"/>
    </source>
</evidence>
<evidence type="ECO:0000256" key="12">
    <source>
        <dbReference type="ARBA" id="ARBA00022777"/>
    </source>
</evidence>
<dbReference type="InterPro" id="IPR001220">
    <property type="entry name" value="Legume_lectin_dom"/>
</dbReference>
<dbReference type="FunFam" id="3.30.200.20:FF:000039">
    <property type="entry name" value="receptor-like protein kinase FERONIA"/>
    <property type="match status" value="1"/>
</dbReference>
<evidence type="ECO:0000256" key="8">
    <source>
        <dbReference type="ARBA" id="ARBA00022692"/>
    </source>
</evidence>
<evidence type="ECO:0000256" key="6">
    <source>
        <dbReference type="ARBA" id="ARBA00022527"/>
    </source>
</evidence>
<dbReference type="SUPFAM" id="SSF49899">
    <property type="entry name" value="Concanavalin A-like lectins/glucanases"/>
    <property type="match status" value="1"/>
</dbReference>
<feature type="chain" id="PRO_5042897139" description="non-specific serine/threonine protein kinase" evidence="21">
    <location>
        <begin position="22"/>
        <end position="661"/>
    </location>
</feature>
<dbReference type="InterPro" id="IPR017441">
    <property type="entry name" value="Protein_kinase_ATP_BS"/>
</dbReference>
<dbReference type="PANTHER" id="PTHR27007">
    <property type="match status" value="1"/>
</dbReference>
<evidence type="ECO:0000256" key="10">
    <source>
        <dbReference type="ARBA" id="ARBA00022734"/>
    </source>
</evidence>
<keyword evidence="8 20" id="KW-0812">Transmembrane</keyword>
<evidence type="ECO:0000256" key="15">
    <source>
        <dbReference type="ARBA" id="ARBA00023136"/>
    </source>
</evidence>
<evidence type="ECO:0000256" key="11">
    <source>
        <dbReference type="ARBA" id="ARBA00022741"/>
    </source>
</evidence>
<dbReference type="PROSITE" id="PS50011">
    <property type="entry name" value="PROTEIN_KINASE_DOM"/>
    <property type="match status" value="1"/>
</dbReference>
<dbReference type="EMBL" id="JBBNAG010000002">
    <property type="protein sequence ID" value="KAK9159163.1"/>
    <property type="molecule type" value="Genomic_DNA"/>
</dbReference>
<dbReference type="GO" id="GO:0030246">
    <property type="term" value="F:carbohydrate binding"/>
    <property type="evidence" value="ECO:0007669"/>
    <property type="project" value="UniProtKB-KW"/>
</dbReference>
<dbReference type="CDD" id="cd06899">
    <property type="entry name" value="lectin_legume_LecRK_Arcelin_ConA"/>
    <property type="match status" value="1"/>
</dbReference>
<keyword evidence="14 20" id="KW-1133">Transmembrane helix</keyword>
<evidence type="ECO:0000256" key="7">
    <source>
        <dbReference type="ARBA" id="ARBA00022679"/>
    </source>
</evidence>
<dbReference type="Gene3D" id="2.60.120.200">
    <property type="match status" value="1"/>
</dbReference>
<dbReference type="FunFam" id="1.10.510.10:FF:000108">
    <property type="entry name" value="L-type lectin-domain containing receptor kinase S.4"/>
    <property type="match status" value="1"/>
</dbReference>
<evidence type="ECO:0000256" key="21">
    <source>
        <dbReference type="SAM" id="SignalP"/>
    </source>
</evidence>
<dbReference type="GO" id="GO:0005524">
    <property type="term" value="F:ATP binding"/>
    <property type="evidence" value="ECO:0007669"/>
    <property type="project" value="UniProtKB-UniRule"/>
</dbReference>
<evidence type="ECO:0000256" key="16">
    <source>
        <dbReference type="ARBA" id="ARBA00023170"/>
    </source>
</evidence>
<evidence type="ECO:0000256" key="4">
    <source>
        <dbReference type="ARBA" id="ARBA00012513"/>
    </source>
</evidence>
<keyword evidence="24" id="KW-1185">Reference proteome</keyword>
<evidence type="ECO:0000256" key="1">
    <source>
        <dbReference type="ARBA" id="ARBA00004251"/>
    </source>
</evidence>
<evidence type="ECO:0000256" key="9">
    <source>
        <dbReference type="ARBA" id="ARBA00022729"/>
    </source>
</evidence>
<keyword evidence="6" id="KW-0723">Serine/threonine-protein kinase</keyword>
<dbReference type="InterPro" id="IPR011009">
    <property type="entry name" value="Kinase-like_dom_sf"/>
</dbReference>
<keyword evidence="11 19" id="KW-0547">Nucleotide-binding</keyword>
<evidence type="ECO:0000313" key="23">
    <source>
        <dbReference type="EMBL" id="KAK9159163.1"/>
    </source>
</evidence>